<feature type="region of interest" description="Disordered" evidence="1">
    <location>
        <begin position="1"/>
        <end position="24"/>
    </location>
</feature>
<name>A0A0D2JGR0_9BACT</name>
<dbReference type="InParanoid" id="A0A0D2JGR0"/>
<organism evidence="2 3">
    <name type="scientific">Dethiosulfatarculus sandiegensis</name>
    <dbReference type="NCBI Taxonomy" id="1429043"/>
    <lineage>
        <taxon>Bacteria</taxon>
        <taxon>Pseudomonadati</taxon>
        <taxon>Thermodesulfobacteriota</taxon>
        <taxon>Desulfarculia</taxon>
        <taxon>Desulfarculales</taxon>
        <taxon>Desulfarculaceae</taxon>
        <taxon>Dethiosulfatarculus</taxon>
    </lineage>
</organism>
<reference evidence="2 3" key="1">
    <citation type="submission" date="2013-11" db="EMBL/GenBank/DDBJ databases">
        <title>Metagenomic analysis of a methanogenic consortium involved in long chain n-alkane degradation.</title>
        <authorList>
            <person name="Davidova I.A."/>
            <person name="Callaghan A.V."/>
            <person name="Wawrik B."/>
            <person name="Pruitt S."/>
            <person name="Marks C."/>
            <person name="Duncan K.E."/>
            <person name="Suflita J.M."/>
        </authorList>
    </citation>
    <scope>NUCLEOTIDE SEQUENCE [LARGE SCALE GENOMIC DNA]</scope>
    <source>
        <strain evidence="2 3">SPR</strain>
    </source>
</reference>
<proteinExistence type="predicted"/>
<dbReference type="AlphaFoldDB" id="A0A0D2JGR0"/>
<evidence type="ECO:0000256" key="1">
    <source>
        <dbReference type="SAM" id="MobiDB-lite"/>
    </source>
</evidence>
<comment type="caution">
    <text evidence="2">The sequence shown here is derived from an EMBL/GenBank/DDBJ whole genome shotgun (WGS) entry which is preliminary data.</text>
</comment>
<evidence type="ECO:0000313" key="2">
    <source>
        <dbReference type="EMBL" id="KIX14931.1"/>
    </source>
</evidence>
<evidence type="ECO:0000313" key="3">
    <source>
        <dbReference type="Proteomes" id="UP000032233"/>
    </source>
</evidence>
<sequence>MDSQAATVYQGRHPKVPKLHSSDDQGRVENWKSLYEELKPILGRIPKSCFSPGQNSRLDYR</sequence>
<dbReference type="Proteomes" id="UP000032233">
    <property type="component" value="Unassembled WGS sequence"/>
</dbReference>
<keyword evidence="3" id="KW-1185">Reference proteome</keyword>
<accession>A0A0D2JGR0</accession>
<gene>
    <name evidence="2" type="ORF">X474_07220</name>
</gene>
<protein>
    <submittedName>
        <fullName evidence="2">Uncharacterized protein</fullName>
    </submittedName>
</protein>
<dbReference type="EMBL" id="AZAC01000008">
    <property type="protein sequence ID" value="KIX14931.1"/>
    <property type="molecule type" value="Genomic_DNA"/>
</dbReference>